<dbReference type="InterPro" id="IPR029068">
    <property type="entry name" value="Glyas_Bleomycin-R_OHBP_Dase"/>
</dbReference>
<dbReference type="Gene3D" id="3.10.180.10">
    <property type="entry name" value="2,3-Dihydroxybiphenyl 1,2-Dioxygenase, domain 1"/>
    <property type="match status" value="1"/>
</dbReference>
<dbReference type="AlphaFoldDB" id="A0A7X0VCN0"/>
<dbReference type="Proteomes" id="UP000547209">
    <property type="component" value="Unassembled WGS sequence"/>
</dbReference>
<organism evidence="2 3">
    <name type="scientific">Cohnella nanjingensis</name>
    <dbReference type="NCBI Taxonomy" id="1387779"/>
    <lineage>
        <taxon>Bacteria</taxon>
        <taxon>Bacillati</taxon>
        <taxon>Bacillota</taxon>
        <taxon>Bacilli</taxon>
        <taxon>Bacillales</taxon>
        <taxon>Paenibacillaceae</taxon>
        <taxon>Cohnella</taxon>
    </lineage>
</organism>
<dbReference type="Pfam" id="PF06983">
    <property type="entry name" value="3-dmu-9_3-mt"/>
    <property type="match status" value="1"/>
</dbReference>
<name>A0A7X0VCN0_9BACL</name>
<comment type="caution">
    <text evidence="2">The sequence shown here is derived from an EMBL/GenBank/DDBJ whole genome shotgun (WGS) entry which is preliminary data.</text>
</comment>
<keyword evidence="3" id="KW-1185">Reference proteome</keyword>
<dbReference type="PANTHER" id="PTHR33990:SF1">
    <property type="entry name" value="PROTEIN YJDN"/>
    <property type="match status" value="1"/>
</dbReference>
<sequence length="141" mass="15609">MPLNAYLNFDGNTREVVHFYAQAFGIADPVIMTFGSMPADPAHPLPPGTEDLVMHAKLNIEGSDLMFSDVFPGMMEYKPGNNITISYVTKDEAALRNAFHKLKEGGSVLMELQETPWSKCYGQATDKFGIGWQFNLDNGES</sequence>
<dbReference type="InterPro" id="IPR028973">
    <property type="entry name" value="PhnB-like"/>
</dbReference>
<dbReference type="SUPFAM" id="SSF54593">
    <property type="entry name" value="Glyoxalase/Bleomycin resistance protein/Dihydroxybiphenyl dioxygenase"/>
    <property type="match status" value="1"/>
</dbReference>
<feature type="domain" description="PhnB-like" evidence="1">
    <location>
        <begin position="6"/>
        <end position="133"/>
    </location>
</feature>
<reference evidence="2 3" key="1">
    <citation type="submission" date="2020-08" db="EMBL/GenBank/DDBJ databases">
        <title>Cohnella phylogeny.</title>
        <authorList>
            <person name="Dunlap C."/>
        </authorList>
    </citation>
    <scope>NUCLEOTIDE SEQUENCE [LARGE SCALE GENOMIC DNA]</scope>
    <source>
        <strain evidence="2 3">DSM 28246</strain>
    </source>
</reference>
<protein>
    <submittedName>
        <fullName evidence="2">VOC family protein</fullName>
    </submittedName>
</protein>
<dbReference type="PANTHER" id="PTHR33990">
    <property type="entry name" value="PROTEIN YJDN-RELATED"/>
    <property type="match status" value="1"/>
</dbReference>
<evidence type="ECO:0000313" key="2">
    <source>
        <dbReference type="EMBL" id="MBB6669097.1"/>
    </source>
</evidence>
<dbReference type="EMBL" id="JACJVP010000001">
    <property type="protein sequence ID" value="MBB6669097.1"/>
    <property type="molecule type" value="Genomic_DNA"/>
</dbReference>
<evidence type="ECO:0000259" key="1">
    <source>
        <dbReference type="Pfam" id="PF06983"/>
    </source>
</evidence>
<proteinExistence type="predicted"/>
<accession>A0A7X0VCN0</accession>
<dbReference type="CDD" id="cd06588">
    <property type="entry name" value="PhnB_like"/>
    <property type="match status" value="1"/>
</dbReference>
<dbReference type="RefSeq" id="WP_185140544.1">
    <property type="nucleotide sequence ID" value="NZ_JACJVP010000001.1"/>
</dbReference>
<evidence type="ECO:0000313" key="3">
    <source>
        <dbReference type="Proteomes" id="UP000547209"/>
    </source>
</evidence>
<gene>
    <name evidence="2" type="ORF">H7C19_00190</name>
</gene>